<keyword evidence="2" id="KW-1185">Reference proteome</keyword>
<dbReference type="RefSeq" id="XP_022474111.1">
    <property type="nucleotide sequence ID" value="XM_022619375.1"/>
</dbReference>
<dbReference type="EMBL" id="MJBS01000063">
    <property type="protein sequence ID" value="OHE96955.1"/>
    <property type="molecule type" value="Genomic_DNA"/>
</dbReference>
<organism evidence="1 2">
    <name type="scientific">Colletotrichum orchidophilum</name>
    <dbReference type="NCBI Taxonomy" id="1209926"/>
    <lineage>
        <taxon>Eukaryota</taxon>
        <taxon>Fungi</taxon>
        <taxon>Dikarya</taxon>
        <taxon>Ascomycota</taxon>
        <taxon>Pezizomycotina</taxon>
        <taxon>Sordariomycetes</taxon>
        <taxon>Hypocreomycetidae</taxon>
        <taxon>Glomerellales</taxon>
        <taxon>Glomerellaceae</taxon>
        <taxon>Colletotrichum</taxon>
    </lineage>
</organism>
<gene>
    <name evidence="1" type="ORF">CORC01_07740</name>
</gene>
<reference evidence="1 2" key="1">
    <citation type="submission" date="2016-09" db="EMBL/GenBank/DDBJ databases">
        <authorList>
            <person name="Capua I."/>
            <person name="De Benedictis P."/>
            <person name="Joannis T."/>
            <person name="Lombin L.H."/>
            <person name="Cattoli G."/>
        </authorList>
    </citation>
    <scope>NUCLEOTIDE SEQUENCE [LARGE SCALE GENOMIC DNA]</scope>
    <source>
        <strain evidence="1 2">IMI 309357</strain>
    </source>
</reference>
<name>A0A1G4B6P3_9PEZI</name>
<proteinExistence type="predicted"/>
<accession>A0A1G4B6P3</accession>
<evidence type="ECO:0000313" key="2">
    <source>
        <dbReference type="Proteomes" id="UP000176998"/>
    </source>
</evidence>
<comment type="caution">
    <text evidence="1">The sequence shown here is derived from an EMBL/GenBank/DDBJ whole genome shotgun (WGS) entry which is preliminary data.</text>
</comment>
<dbReference type="AlphaFoldDB" id="A0A1G4B6P3"/>
<dbReference type="Proteomes" id="UP000176998">
    <property type="component" value="Unassembled WGS sequence"/>
</dbReference>
<sequence>MEHTRTASCKRPQFHYQRLFVTGWLRYSHFKRPGGIITYCCYRYSVGSSPGEEGLGAHTVDRLGWAIGVGWGLPLQLRRDCLSPGFLSQLRPRRITHHSTFFFRGRARYWEDPPSATWAPRSHPPRATRAGKLWSYGSAEDEVPVNPYPPVSVGPCHSFPEDFVQSSRPRDRHSPPTRIYLYQDVGKKERDTTVTTQQTRFNPCLSYRIQCEVQSDSESRNLHPAARR</sequence>
<dbReference type="GeneID" id="34560885"/>
<evidence type="ECO:0000313" key="1">
    <source>
        <dbReference type="EMBL" id="OHE96955.1"/>
    </source>
</evidence>
<protein>
    <submittedName>
        <fullName evidence="1">Uncharacterized protein</fullName>
    </submittedName>
</protein>